<dbReference type="InterPro" id="IPR002539">
    <property type="entry name" value="MaoC-like_dom"/>
</dbReference>
<dbReference type="PANTHER" id="PTHR13078">
    <property type="entry name" value="PEROXISOMAL MULTIFUNCTIONAL ENZYME TYPE 2-RELATED"/>
    <property type="match status" value="1"/>
</dbReference>
<dbReference type="PANTHER" id="PTHR13078:SF56">
    <property type="entry name" value="PEROXISOMAL MULTIFUNCTIONAL ENZYME TYPE 2"/>
    <property type="match status" value="1"/>
</dbReference>
<feature type="domain" description="MaoC-like" evidence="1">
    <location>
        <begin position="172"/>
        <end position="257"/>
    </location>
</feature>
<proteinExistence type="predicted"/>
<dbReference type="EMBL" id="CP106881">
    <property type="protein sequence ID" value="UYG53119.1"/>
    <property type="molecule type" value="Genomic_DNA"/>
</dbReference>
<dbReference type="Gene3D" id="3.10.129.10">
    <property type="entry name" value="Hotdog Thioesterase"/>
    <property type="match status" value="1"/>
</dbReference>
<dbReference type="RefSeq" id="WP_231042989.1">
    <property type="nucleotide sequence ID" value="NZ_CP106881.1"/>
</dbReference>
<organism evidence="3 4">
    <name type="scientific">Comamonas endophytica</name>
    <dbReference type="NCBI Taxonomy" id="2949090"/>
    <lineage>
        <taxon>Bacteria</taxon>
        <taxon>Pseudomonadati</taxon>
        <taxon>Pseudomonadota</taxon>
        <taxon>Betaproteobacteria</taxon>
        <taxon>Burkholderiales</taxon>
        <taxon>Comamonadaceae</taxon>
        <taxon>Comamonas</taxon>
    </lineage>
</organism>
<dbReference type="Pfam" id="PF22622">
    <property type="entry name" value="MFE-2_hydrat-2_N"/>
    <property type="match status" value="1"/>
</dbReference>
<gene>
    <name evidence="3" type="ORF">M9799_07865</name>
</gene>
<dbReference type="SUPFAM" id="SSF54637">
    <property type="entry name" value="Thioesterase/thiol ester dehydrase-isomerase"/>
    <property type="match status" value="2"/>
</dbReference>
<evidence type="ECO:0000313" key="4">
    <source>
        <dbReference type="Proteomes" id="UP001162800"/>
    </source>
</evidence>
<dbReference type="InterPro" id="IPR029069">
    <property type="entry name" value="HotDog_dom_sf"/>
</dbReference>
<evidence type="ECO:0000313" key="3">
    <source>
        <dbReference type="EMBL" id="UYG53119.1"/>
    </source>
</evidence>
<dbReference type="InterPro" id="IPR054357">
    <property type="entry name" value="MFE-2_N"/>
</dbReference>
<accession>A0ABY6GF65</accession>
<dbReference type="Pfam" id="PF01575">
    <property type="entry name" value="MaoC_dehydratas"/>
    <property type="match status" value="1"/>
</dbReference>
<evidence type="ECO:0000259" key="1">
    <source>
        <dbReference type="Pfam" id="PF01575"/>
    </source>
</evidence>
<dbReference type="Proteomes" id="UP001162800">
    <property type="component" value="Chromosome"/>
</dbReference>
<reference evidence="3" key="1">
    <citation type="submission" date="2022-09" db="EMBL/GenBank/DDBJ databases">
        <title>The complete genome of Acidovorax sp. 5MLIR.</title>
        <authorList>
            <person name="Liu L."/>
            <person name="Yue J."/>
            <person name="Yang F."/>
            <person name="Yuan J."/>
            <person name="Li L."/>
        </authorList>
    </citation>
    <scope>NUCLEOTIDE SEQUENCE</scope>
    <source>
        <strain evidence="3">5MLIR</strain>
    </source>
</reference>
<name>A0ABY6GF65_9BURK</name>
<keyword evidence="4" id="KW-1185">Reference proteome</keyword>
<sequence length="288" mass="31296">MAIDYQQLKSRVFADVVQDYGPRECMLYALGLGLGHDPMDQAQLDFVYEEGLRLLPTMAVVLGYGGFWQREPGTGITWQAVVHGEQGLVVHRPLPVSGRVTGRTVIEEIVDKGPGRAAHVHTRRDLFDTGSGELLCSLTSNAICRSDGGFGGPAAGPAGPEPLPDRACDRSFDYAIPLQVALIYRLNGDSNPLHASPAVARQAGFERPILHGLCSYGIAAYSLLRMTGADPQQLRRFDVRFSAPVYPGDVLRTELWLGPDGESPLRFRCTVPARGVTVLDRGLALLCR</sequence>
<evidence type="ECO:0000259" key="2">
    <source>
        <dbReference type="Pfam" id="PF22622"/>
    </source>
</evidence>
<protein>
    <submittedName>
        <fullName evidence="3">MaoC/PaaZ C-terminal domain-containing protein</fullName>
    </submittedName>
</protein>
<feature type="domain" description="Peroxisomal multifunctional enzyme type 2-like N-terminal" evidence="2">
    <location>
        <begin position="20"/>
        <end position="145"/>
    </location>
</feature>
<dbReference type="CDD" id="cd03448">
    <property type="entry name" value="HDE_HSD"/>
    <property type="match status" value="1"/>
</dbReference>